<dbReference type="AlphaFoldDB" id="A0A517YXS8"/>
<evidence type="ECO:0000313" key="3">
    <source>
        <dbReference type="Proteomes" id="UP000317369"/>
    </source>
</evidence>
<reference evidence="2 3" key="1">
    <citation type="submission" date="2019-02" db="EMBL/GenBank/DDBJ databases">
        <title>Deep-cultivation of Planctomycetes and their phenomic and genomic characterization uncovers novel biology.</title>
        <authorList>
            <person name="Wiegand S."/>
            <person name="Jogler M."/>
            <person name="Boedeker C."/>
            <person name="Pinto D."/>
            <person name="Vollmers J."/>
            <person name="Rivas-Marin E."/>
            <person name="Kohn T."/>
            <person name="Peeters S.H."/>
            <person name="Heuer A."/>
            <person name="Rast P."/>
            <person name="Oberbeckmann S."/>
            <person name="Bunk B."/>
            <person name="Jeske O."/>
            <person name="Meyerdierks A."/>
            <person name="Storesund J.E."/>
            <person name="Kallscheuer N."/>
            <person name="Luecker S."/>
            <person name="Lage O.M."/>
            <person name="Pohl T."/>
            <person name="Merkel B.J."/>
            <person name="Hornburger P."/>
            <person name="Mueller R.-W."/>
            <person name="Bruemmer F."/>
            <person name="Labrenz M."/>
            <person name="Spormann A.M."/>
            <person name="Op den Camp H."/>
            <person name="Overmann J."/>
            <person name="Amann R."/>
            <person name="Jetten M.S.M."/>
            <person name="Mascher T."/>
            <person name="Medema M.H."/>
            <person name="Devos D.P."/>
            <person name="Kaster A.-K."/>
            <person name="Ovreas L."/>
            <person name="Rohde M."/>
            <person name="Galperin M.Y."/>
            <person name="Jogler C."/>
        </authorList>
    </citation>
    <scope>NUCLEOTIDE SEQUENCE [LARGE SCALE GENOMIC DNA]</scope>
    <source>
        <strain evidence="2 3">KS4</strain>
    </source>
</reference>
<protein>
    <submittedName>
        <fullName evidence="2">DNA gyrase inhibitor</fullName>
    </submittedName>
</protein>
<dbReference type="RefSeq" id="WP_200761311.1">
    <property type="nucleotide sequence ID" value="NZ_CP036425.1"/>
</dbReference>
<gene>
    <name evidence="2" type="primary">sbmC</name>
    <name evidence="2" type="ORF">KS4_31090</name>
</gene>
<dbReference type="Gene3D" id="3.20.80.10">
    <property type="entry name" value="Regulatory factor, effector binding domain"/>
    <property type="match status" value="1"/>
</dbReference>
<dbReference type="InterPro" id="IPR011256">
    <property type="entry name" value="Reg_factor_effector_dom_sf"/>
</dbReference>
<dbReference type="SUPFAM" id="SSF55136">
    <property type="entry name" value="Probable bacterial effector-binding domain"/>
    <property type="match status" value="1"/>
</dbReference>
<dbReference type="InterPro" id="IPR050908">
    <property type="entry name" value="SmbC-like"/>
</dbReference>
<dbReference type="Proteomes" id="UP000317369">
    <property type="component" value="Chromosome"/>
</dbReference>
<dbReference type="SMART" id="SM00871">
    <property type="entry name" value="AraC_E_bind"/>
    <property type="match status" value="1"/>
</dbReference>
<accession>A0A517YXS8</accession>
<dbReference type="EMBL" id="CP036425">
    <property type="protein sequence ID" value="QDU35032.1"/>
    <property type="molecule type" value="Genomic_DNA"/>
</dbReference>
<evidence type="ECO:0000313" key="2">
    <source>
        <dbReference type="EMBL" id="QDU35032.1"/>
    </source>
</evidence>
<dbReference type="InterPro" id="IPR029442">
    <property type="entry name" value="GyrI-like"/>
</dbReference>
<dbReference type="Pfam" id="PF06445">
    <property type="entry name" value="GyrI-like"/>
    <property type="match status" value="1"/>
</dbReference>
<keyword evidence="3" id="KW-1185">Reference proteome</keyword>
<sequence length="154" mass="17701">MNPEIKDIAEIPIAYMSHKGDYNEMATVWQRFMPLIASNNLITPETKFLGVYYDDPGETPAEQLRSEVCITVPASFKPFDNIQYRTIPAGKYAVFLYKGPYEDSPEFYGKIYHEWIPNSGHTPSETPCFERYLNSPEDTAPEELLTEIYVSLED</sequence>
<organism evidence="2 3">
    <name type="scientific">Poriferisphaera corsica</name>
    <dbReference type="NCBI Taxonomy" id="2528020"/>
    <lineage>
        <taxon>Bacteria</taxon>
        <taxon>Pseudomonadati</taxon>
        <taxon>Planctomycetota</taxon>
        <taxon>Phycisphaerae</taxon>
        <taxon>Phycisphaerales</taxon>
        <taxon>Phycisphaeraceae</taxon>
        <taxon>Poriferisphaera</taxon>
    </lineage>
</organism>
<dbReference type="KEGG" id="pcor:KS4_31090"/>
<dbReference type="PANTHER" id="PTHR40055:SF1">
    <property type="entry name" value="TRANSCRIPTIONAL REGULATOR YGIV-RELATED"/>
    <property type="match status" value="1"/>
</dbReference>
<name>A0A517YXS8_9BACT</name>
<dbReference type="InterPro" id="IPR010499">
    <property type="entry name" value="AraC_E-bd"/>
</dbReference>
<dbReference type="PANTHER" id="PTHR40055">
    <property type="entry name" value="TRANSCRIPTIONAL REGULATOR YGIV-RELATED"/>
    <property type="match status" value="1"/>
</dbReference>
<proteinExistence type="predicted"/>
<evidence type="ECO:0000259" key="1">
    <source>
        <dbReference type="SMART" id="SM00871"/>
    </source>
</evidence>
<feature type="domain" description="AraC effector-binding" evidence="1">
    <location>
        <begin position="1"/>
        <end position="153"/>
    </location>
</feature>